<dbReference type="OrthoDB" id="8449893at2"/>
<accession>A0A0R3NB40</accession>
<dbReference type="Proteomes" id="UP000052023">
    <property type="component" value="Unassembled WGS sequence"/>
</dbReference>
<keyword evidence="2" id="KW-1185">Reference proteome</keyword>
<dbReference type="AlphaFoldDB" id="A0A0R3NB40"/>
<name>A0A0R3NB40_9BRAD</name>
<dbReference type="RefSeq" id="WP_057842283.1">
    <property type="nucleotide sequence ID" value="NZ_LLYA01000035.1"/>
</dbReference>
<protein>
    <submittedName>
        <fullName evidence="1">Uncharacterized protein</fullName>
    </submittedName>
</protein>
<evidence type="ECO:0000313" key="1">
    <source>
        <dbReference type="EMBL" id="KRR29345.1"/>
    </source>
</evidence>
<proteinExistence type="predicted"/>
<gene>
    <name evidence="1" type="ORF">CQ13_17735</name>
</gene>
<dbReference type="EMBL" id="LLYA01000035">
    <property type="protein sequence ID" value="KRR29345.1"/>
    <property type="molecule type" value="Genomic_DNA"/>
</dbReference>
<reference evidence="1 2" key="1">
    <citation type="submission" date="2014-03" db="EMBL/GenBank/DDBJ databases">
        <title>Bradyrhizobium valentinum sp. nov., isolated from effective nodules of Lupinus mariae-josephae, a lupine endemic of basic-lime soils in Eastern Spain.</title>
        <authorList>
            <person name="Duran D."/>
            <person name="Rey L."/>
            <person name="Navarro A."/>
            <person name="Busquets A."/>
            <person name="Imperial J."/>
            <person name="Ruiz-Argueso T."/>
        </authorList>
    </citation>
    <scope>NUCLEOTIDE SEQUENCE [LARGE SCALE GENOMIC DNA]</scope>
    <source>
        <strain evidence="1 2">Ro19</strain>
    </source>
</reference>
<dbReference type="InterPro" id="IPR046083">
    <property type="entry name" value="DUF6101"/>
</dbReference>
<dbReference type="Pfam" id="PF19596">
    <property type="entry name" value="DUF6101"/>
    <property type="match status" value="1"/>
</dbReference>
<evidence type="ECO:0000313" key="2">
    <source>
        <dbReference type="Proteomes" id="UP000052023"/>
    </source>
</evidence>
<organism evidence="1 2">
    <name type="scientific">Bradyrhizobium retamae</name>
    <dbReference type="NCBI Taxonomy" id="1300035"/>
    <lineage>
        <taxon>Bacteria</taxon>
        <taxon>Pseudomonadati</taxon>
        <taxon>Pseudomonadota</taxon>
        <taxon>Alphaproteobacteria</taxon>
        <taxon>Hyphomicrobiales</taxon>
        <taxon>Nitrobacteraceae</taxon>
        <taxon>Bradyrhizobium</taxon>
    </lineage>
</organism>
<sequence>MGRQTAISGINPAGSSRSLRLDPLSLPLSFHAHDTRADGGVRRIELHRERVVLHRAVQGMRMAINVRVSDFLGVALRGLDDDAQMLVLAHRDPSLNIPLCVSSDDEEIASAWQMWSDIFALPLLAEDDYREPSARRRRHNAVRARRPKFLVRRRLGNLLNTETVHHDEREIIARD</sequence>
<comment type="caution">
    <text evidence="1">The sequence shown here is derived from an EMBL/GenBank/DDBJ whole genome shotgun (WGS) entry which is preliminary data.</text>
</comment>